<dbReference type="Proteomes" id="UP000502665">
    <property type="component" value="Chromosome"/>
</dbReference>
<keyword evidence="2" id="KW-1185">Reference proteome</keyword>
<evidence type="ECO:0000313" key="2">
    <source>
        <dbReference type="Proteomes" id="UP000502665"/>
    </source>
</evidence>
<organism evidence="1 2">
    <name type="scientific">Streptomyces asoensis</name>
    <dbReference type="NCBI Taxonomy" id="249586"/>
    <lineage>
        <taxon>Bacteria</taxon>
        <taxon>Bacillati</taxon>
        <taxon>Actinomycetota</taxon>
        <taxon>Actinomycetes</taxon>
        <taxon>Kitasatosporales</taxon>
        <taxon>Streptomycetaceae</taxon>
        <taxon>Streptomyces</taxon>
    </lineage>
</organism>
<dbReference type="AlphaFoldDB" id="A0A6M4WV51"/>
<sequence>MPTPRNATDTDIIAMLRDGYSNLRISRELRCDKVRVARLRTHLGLPQVAIQPLTLEQKWASKTRPVDGGHLEWTGERAKATGTPLMRYKEAGYSPAGIAFEQKHGRPPQGYVKAECDYPHCVAPDHVNDEAGRQQARQRVRAERGLGDVPARCVSGHDLAVHAKFESDGTAYCGLCKALDKRAQRDPSIPRPARRRLTSLEEAFNQHAEPIDGGHVRWIGSTSHTTPSVWFGGTTYSAYKVAFRLHHGRNPEGTVTSGCDVPHCVAGAHVEDRPMRERRQQEERQETQLDRLYAGIFGSAA</sequence>
<gene>
    <name evidence="1" type="ORF">G9272_32280</name>
</gene>
<name>A0A6M4WV51_9ACTN</name>
<dbReference type="RefSeq" id="WP_171399739.1">
    <property type="nucleotide sequence ID" value="NZ_CP049838.1"/>
</dbReference>
<accession>A0A6M4WV51</accession>
<reference evidence="1" key="1">
    <citation type="submission" date="2020-03" db="EMBL/GenBank/DDBJ databases">
        <title>Molecular networking-based the target discovery of potent antiproliferative macrolactams: 5/6/7/16 polycyclic ansamycins and glycosylated trienomycin from Streptomyces cacaoi subsp. asoensis.</title>
        <authorList>
            <person name="Liu L.-L."/>
        </authorList>
    </citation>
    <scope>NUCLEOTIDE SEQUENCE [LARGE SCALE GENOMIC DNA]</scope>
    <source>
        <strain evidence="1">H2S5</strain>
    </source>
</reference>
<dbReference type="EMBL" id="CP049838">
    <property type="protein sequence ID" value="QJT04397.1"/>
    <property type="molecule type" value="Genomic_DNA"/>
</dbReference>
<evidence type="ECO:0000313" key="1">
    <source>
        <dbReference type="EMBL" id="QJT04397.1"/>
    </source>
</evidence>
<proteinExistence type="predicted"/>
<protein>
    <submittedName>
        <fullName evidence="1">Uncharacterized protein</fullName>
    </submittedName>
</protein>